<organism evidence="2 3">
    <name type="scientific">Clostridium botulinum C/D str. DC5</name>
    <dbReference type="NCBI Taxonomy" id="1443128"/>
    <lineage>
        <taxon>Bacteria</taxon>
        <taxon>Bacillati</taxon>
        <taxon>Bacillota</taxon>
        <taxon>Clostridia</taxon>
        <taxon>Eubacteriales</taxon>
        <taxon>Clostridiaceae</taxon>
        <taxon>Clostridium</taxon>
    </lineage>
</organism>
<evidence type="ECO:0000313" key="2">
    <source>
        <dbReference type="EMBL" id="KGN00333.1"/>
    </source>
</evidence>
<dbReference type="GO" id="GO:0005524">
    <property type="term" value="F:ATP binding"/>
    <property type="evidence" value="ECO:0007669"/>
    <property type="project" value="InterPro"/>
</dbReference>
<dbReference type="SUPFAM" id="SSF52540">
    <property type="entry name" value="P-loop containing nucleoside triphosphate hydrolases"/>
    <property type="match status" value="1"/>
</dbReference>
<dbReference type="InterPro" id="IPR002611">
    <property type="entry name" value="IstB_ATP-bd"/>
</dbReference>
<dbReference type="CDD" id="cd00009">
    <property type="entry name" value="AAA"/>
    <property type="match status" value="1"/>
</dbReference>
<dbReference type="EMBL" id="JDRY01000022">
    <property type="protein sequence ID" value="KGN00333.1"/>
    <property type="molecule type" value="Genomic_DNA"/>
</dbReference>
<dbReference type="Gene3D" id="3.40.50.300">
    <property type="entry name" value="P-loop containing nucleotide triphosphate hydrolases"/>
    <property type="match status" value="1"/>
</dbReference>
<sequence length="229" mass="26870">MTPQTLYKCSKCKDTGWIIREDNLSMTRCKCQEGEIAKRQWIKRGINPEKSDKTFGNFKVWNDTSMIAKNTATSYYKKFDYIRDSKQNSIIFCGQVGSGKTHLSIALALNFIKKGTNVIYMPYRDVVTALKQNMIDYEYYKREISKYQLAEILLIDDLFKGKVTESDVNIMFEIINYRYLNNLPIIVSTEFIIERMLNFDEGVGSRIYEMCKYFIVQIEGKENNYRLKA</sequence>
<evidence type="ECO:0000259" key="1">
    <source>
        <dbReference type="Pfam" id="PF01695"/>
    </source>
</evidence>
<gene>
    <name evidence="2" type="ORF">Z955_03905</name>
</gene>
<dbReference type="Proteomes" id="UP000030014">
    <property type="component" value="Unassembled WGS sequence"/>
</dbReference>
<comment type="caution">
    <text evidence="2">The sequence shown here is derived from an EMBL/GenBank/DDBJ whole genome shotgun (WGS) entry which is preliminary data.</text>
</comment>
<proteinExistence type="predicted"/>
<dbReference type="InterPro" id="IPR027417">
    <property type="entry name" value="P-loop_NTPase"/>
</dbReference>
<feature type="domain" description="IstB-like ATP-binding" evidence="1">
    <location>
        <begin position="77"/>
        <end position="190"/>
    </location>
</feature>
<name>A0A0A0IH81_CLOBO</name>
<accession>A0A0A0IH81</accession>
<dbReference type="PANTHER" id="PTHR30050">
    <property type="entry name" value="CHROMOSOMAL REPLICATION INITIATOR PROTEIN DNAA"/>
    <property type="match status" value="1"/>
</dbReference>
<evidence type="ECO:0000313" key="3">
    <source>
        <dbReference type="Proteomes" id="UP000030014"/>
    </source>
</evidence>
<dbReference type="AlphaFoldDB" id="A0A0A0IH81"/>
<protein>
    <submittedName>
        <fullName evidence="2">ATPase AAA</fullName>
    </submittedName>
</protein>
<dbReference type="PANTHER" id="PTHR30050:SF10">
    <property type="entry name" value="PHAGE-LIKE ELEMENT PBSX PROTEIN XKDC"/>
    <property type="match status" value="1"/>
</dbReference>
<reference evidence="2 3" key="1">
    <citation type="submission" date="2014-01" db="EMBL/GenBank/DDBJ databases">
        <title>Plasmidome dynamics in the species complex Clostridium novyi sensu lato converts strains of independent lineages into distinctly different pathogens.</title>
        <authorList>
            <person name="Skarin H."/>
            <person name="Segerman B."/>
        </authorList>
    </citation>
    <scope>NUCLEOTIDE SEQUENCE [LARGE SCALE GENOMIC DNA]</scope>
    <source>
        <strain evidence="2 3">DC5</strain>
    </source>
</reference>
<dbReference type="Pfam" id="PF01695">
    <property type="entry name" value="IstB_IS21"/>
    <property type="match status" value="1"/>
</dbReference>
<dbReference type="GO" id="GO:0006260">
    <property type="term" value="P:DNA replication"/>
    <property type="evidence" value="ECO:0007669"/>
    <property type="project" value="TreeGrafter"/>
</dbReference>